<protein>
    <submittedName>
        <fullName evidence="3">DegV family protein</fullName>
    </submittedName>
</protein>
<dbReference type="InterPro" id="IPR043168">
    <property type="entry name" value="DegV_C"/>
</dbReference>
<dbReference type="Gene3D" id="3.30.1180.10">
    <property type="match status" value="1"/>
</dbReference>
<reference evidence="3" key="1">
    <citation type="submission" date="2020-10" db="EMBL/GenBank/DDBJ databases">
        <authorList>
            <person name="Gilroy R."/>
        </authorList>
    </citation>
    <scope>NUCLEOTIDE SEQUENCE</scope>
    <source>
        <strain evidence="3">CHK183-6373</strain>
    </source>
</reference>
<gene>
    <name evidence="3" type="ORF">IAA64_02010</name>
</gene>
<dbReference type="Gene3D" id="2.20.28.50">
    <property type="entry name" value="degv family protein"/>
    <property type="match status" value="1"/>
</dbReference>
<organism evidence="3 4">
    <name type="scientific">Candidatus Ornithocaccomicrobium faecavium</name>
    <dbReference type="NCBI Taxonomy" id="2840890"/>
    <lineage>
        <taxon>Bacteria</taxon>
        <taxon>Bacillati</taxon>
        <taxon>Bacillota</taxon>
        <taxon>Clostridia</taxon>
        <taxon>Candidatus Ornithocaccomicrobium</taxon>
    </lineage>
</organism>
<dbReference type="EMBL" id="DVOT01000038">
    <property type="protein sequence ID" value="HIV26718.1"/>
    <property type="molecule type" value="Genomic_DNA"/>
</dbReference>
<dbReference type="InterPro" id="IPR050270">
    <property type="entry name" value="DegV_domain_contain"/>
</dbReference>
<evidence type="ECO:0000313" key="4">
    <source>
        <dbReference type="Proteomes" id="UP000886884"/>
    </source>
</evidence>
<keyword evidence="2" id="KW-0446">Lipid-binding</keyword>
<reference evidence="3" key="2">
    <citation type="journal article" date="2021" name="PeerJ">
        <title>Extensive microbial diversity within the chicken gut microbiome revealed by metagenomics and culture.</title>
        <authorList>
            <person name="Gilroy R."/>
            <person name="Ravi A."/>
            <person name="Getino M."/>
            <person name="Pursley I."/>
            <person name="Horton D.L."/>
            <person name="Alikhan N.F."/>
            <person name="Baker D."/>
            <person name="Gharbi K."/>
            <person name="Hall N."/>
            <person name="Watson M."/>
            <person name="Adriaenssens E.M."/>
            <person name="Foster-Nyarko E."/>
            <person name="Jarju S."/>
            <person name="Secka A."/>
            <person name="Antonio M."/>
            <person name="Oren A."/>
            <person name="Chaudhuri R.R."/>
            <person name="La Ragione R."/>
            <person name="Hildebrand F."/>
            <person name="Pallen M.J."/>
        </authorList>
    </citation>
    <scope>NUCLEOTIDE SEQUENCE</scope>
    <source>
        <strain evidence="3">CHK183-6373</strain>
    </source>
</reference>
<name>A0A9D1P4Z3_9FIRM</name>
<sequence length="290" mass="32081">MPEYVIFTDATVDLTDAFVESEKIGILPMEYTMDGATYTYCRDWKEEQYKDFYAQLRAGKVATTSQITPFVYATTFEPVLQSGKDVLYICFSSGLSGTIESARLVASDLMEKYPGRKVICVDSLGATFGEGLAVITAAQKRAEGADIETCAKWVEDNLQHNCHWFTVDDLMFLKRGGRISATTAIVGSALQIKPVMHMDKEGHLIPVEKVRGRKLSLKGIANRMKETAIHPEEQEVYIGHGDSLEDAEALASRIREIMPVRNIYIAPLSPIIGSHSGPGTIALFFLGTQR</sequence>
<dbReference type="PANTHER" id="PTHR33434">
    <property type="entry name" value="DEGV DOMAIN-CONTAINING PROTEIN DR_1986-RELATED"/>
    <property type="match status" value="1"/>
</dbReference>
<dbReference type="Proteomes" id="UP000886884">
    <property type="component" value="Unassembled WGS sequence"/>
</dbReference>
<proteinExistence type="predicted"/>
<evidence type="ECO:0000313" key="3">
    <source>
        <dbReference type="EMBL" id="HIV26718.1"/>
    </source>
</evidence>
<dbReference type="SUPFAM" id="SSF82549">
    <property type="entry name" value="DAK1/DegV-like"/>
    <property type="match status" value="1"/>
</dbReference>
<comment type="function">
    <text evidence="1">May bind long-chain fatty acids, such as palmitate, and may play a role in lipid transport or fatty acid metabolism.</text>
</comment>
<dbReference type="InterPro" id="IPR003797">
    <property type="entry name" value="DegV"/>
</dbReference>
<dbReference type="NCBIfam" id="TIGR00762">
    <property type="entry name" value="DegV"/>
    <property type="match status" value="1"/>
</dbReference>
<dbReference type="PROSITE" id="PS51482">
    <property type="entry name" value="DEGV"/>
    <property type="match status" value="1"/>
</dbReference>
<dbReference type="AlphaFoldDB" id="A0A9D1P4Z3"/>
<comment type="caution">
    <text evidence="3">The sequence shown here is derived from an EMBL/GenBank/DDBJ whole genome shotgun (WGS) entry which is preliminary data.</text>
</comment>
<dbReference type="PANTHER" id="PTHR33434:SF3">
    <property type="entry name" value="DEGV DOMAIN-CONTAINING PROTEIN YITS"/>
    <property type="match status" value="1"/>
</dbReference>
<dbReference type="GO" id="GO:0008289">
    <property type="term" value="F:lipid binding"/>
    <property type="evidence" value="ECO:0007669"/>
    <property type="project" value="UniProtKB-KW"/>
</dbReference>
<dbReference type="Gene3D" id="3.40.50.10440">
    <property type="entry name" value="Dihydroxyacetone kinase, domain 1"/>
    <property type="match status" value="1"/>
</dbReference>
<evidence type="ECO:0000256" key="1">
    <source>
        <dbReference type="ARBA" id="ARBA00003238"/>
    </source>
</evidence>
<evidence type="ECO:0000256" key="2">
    <source>
        <dbReference type="ARBA" id="ARBA00023121"/>
    </source>
</evidence>
<accession>A0A9D1P4Z3</accession>
<dbReference type="Pfam" id="PF02645">
    <property type="entry name" value="DegV"/>
    <property type="match status" value="1"/>
</dbReference>